<evidence type="ECO:0000313" key="2">
    <source>
        <dbReference type="Proteomes" id="UP000240322"/>
    </source>
</evidence>
<reference evidence="1 2" key="1">
    <citation type="submission" date="2017-04" db="EMBL/GenBank/DDBJ databases">
        <title>Novel microbial lineages endemic to geothermal iron-oxide mats fill important gaps in the evolutionary history of Archaea.</title>
        <authorList>
            <person name="Jay Z.J."/>
            <person name="Beam J.P."/>
            <person name="Dlakic M."/>
            <person name="Rusch D.B."/>
            <person name="Kozubal M.A."/>
            <person name="Inskeep W.P."/>
        </authorList>
    </citation>
    <scope>NUCLEOTIDE SEQUENCE [LARGE SCALE GENOMIC DNA]</scope>
    <source>
        <strain evidence="1">OSP_D</strain>
    </source>
</reference>
<dbReference type="EMBL" id="NEXE01000209">
    <property type="protein sequence ID" value="PSN86422.1"/>
    <property type="molecule type" value="Genomic_DNA"/>
</dbReference>
<dbReference type="Proteomes" id="UP000240322">
    <property type="component" value="Unassembled WGS sequence"/>
</dbReference>
<comment type="caution">
    <text evidence="1">The sequence shown here is derived from an EMBL/GenBank/DDBJ whole genome shotgun (WGS) entry which is preliminary data.</text>
</comment>
<name>A0A2R6AJ68_9ARCH</name>
<dbReference type="AlphaFoldDB" id="A0A2R6AJ68"/>
<organism evidence="1 2">
    <name type="scientific">Candidatus Marsarchaeota G2 archaeon OSP_D</name>
    <dbReference type="NCBI Taxonomy" id="1978157"/>
    <lineage>
        <taxon>Archaea</taxon>
        <taxon>Candidatus Marsarchaeota</taxon>
        <taxon>Candidatus Marsarchaeota group 2</taxon>
    </lineage>
</organism>
<evidence type="ECO:0000313" key="1">
    <source>
        <dbReference type="EMBL" id="PSN86422.1"/>
    </source>
</evidence>
<accession>A0A2R6AJ68</accession>
<proteinExistence type="predicted"/>
<sequence>MPKFKVHWYVKIGGKSRLGWDIVEAEELSDKEALRLLKDTAAGRVSRLLPNFEEFYFKNTHPDLQEDFDVVRVEKV</sequence>
<gene>
    <name evidence="1" type="ORF">B9Q03_11680</name>
</gene>
<protein>
    <submittedName>
        <fullName evidence="1">Uncharacterized protein</fullName>
    </submittedName>
</protein>